<organism evidence="1">
    <name type="scientific">hydrothermal vent metagenome</name>
    <dbReference type="NCBI Taxonomy" id="652676"/>
    <lineage>
        <taxon>unclassified sequences</taxon>
        <taxon>metagenomes</taxon>
        <taxon>ecological metagenomes</taxon>
    </lineage>
</organism>
<reference evidence="1" key="1">
    <citation type="submission" date="2018-06" db="EMBL/GenBank/DDBJ databases">
        <authorList>
            <person name="Zhirakovskaya E."/>
        </authorList>
    </citation>
    <scope>NUCLEOTIDE SEQUENCE</scope>
</reference>
<proteinExistence type="predicted"/>
<gene>
    <name evidence="1" type="ORF">MNBD_NITROSPIRAE03-1062</name>
</gene>
<sequence>MENLKTEGINPTRLPSPPIIAIRVLEAVKKDDFS</sequence>
<dbReference type="EMBL" id="UOGI01000309">
    <property type="protein sequence ID" value="VAX34383.1"/>
    <property type="molecule type" value="Genomic_DNA"/>
</dbReference>
<evidence type="ECO:0000313" key="1">
    <source>
        <dbReference type="EMBL" id="VAX34383.1"/>
    </source>
</evidence>
<name>A0A3B1DC15_9ZZZZ</name>
<dbReference type="AlphaFoldDB" id="A0A3B1DC15"/>
<protein>
    <submittedName>
        <fullName evidence="1">Uncharacterized protein</fullName>
    </submittedName>
</protein>
<feature type="non-terminal residue" evidence="1">
    <location>
        <position position="34"/>
    </location>
</feature>
<accession>A0A3B1DC15</accession>